<organism evidence="1 2">
    <name type="scientific">Halopolyspora algeriensis</name>
    <dbReference type="NCBI Taxonomy" id="1500506"/>
    <lineage>
        <taxon>Bacteria</taxon>
        <taxon>Bacillati</taxon>
        <taxon>Actinomycetota</taxon>
        <taxon>Actinomycetes</taxon>
        <taxon>Actinomycetes incertae sedis</taxon>
        <taxon>Halopolyspora</taxon>
    </lineage>
</organism>
<dbReference type="PANTHER" id="PTHR36978:SF4">
    <property type="entry name" value="P-LOOP CONTAINING NUCLEOSIDE TRIPHOSPHATE HYDROLASE PROTEIN"/>
    <property type="match status" value="1"/>
</dbReference>
<evidence type="ECO:0000313" key="1">
    <source>
        <dbReference type="EMBL" id="RCW45725.1"/>
    </source>
</evidence>
<proteinExistence type="predicted"/>
<dbReference type="Gene3D" id="3.40.50.300">
    <property type="entry name" value="P-loop containing nucleotide triphosphate hydrolases"/>
    <property type="match status" value="1"/>
</dbReference>
<dbReference type="Pfam" id="PF17784">
    <property type="entry name" value="Sulfotransfer_4"/>
    <property type="match status" value="1"/>
</dbReference>
<dbReference type="AlphaFoldDB" id="A0A368VV07"/>
<dbReference type="RefSeq" id="WP_158546643.1">
    <property type="nucleotide sequence ID" value="NZ_QPJC01000002.1"/>
</dbReference>
<comment type="caution">
    <text evidence="1">The sequence shown here is derived from an EMBL/GenBank/DDBJ whole genome shotgun (WGS) entry which is preliminary data.</text>
</comment>
<reference evidence="1 2" key="1">
    <citation type="submission" date="2018-07" db="EMBL/GenBank/DDBJ databases">
        <title>Genomic Encyclopedia of Type Strains, Phase III (KMG-III): the genomes of soil and plant-associated and newly described type strains.</title>
        <authorList>
            <person name="Whitman W."/>
        </authorList>
    </citation>
    <scope>NUCLEOTIDE SEQUENCE [LARGE SCALE GENOMIC DNA]</scope>
    <source>
        <strain evidence="1 2">CECT 8575</strain>
    </source>
</reference>
<dbReference type="InterPro" id="IPR040632">
    <property type="entry name" value="Sulfotransfer_4"/>
</dbReference>
<dbReference type="Proteomes" id="UP000253495">
    <property type="component" value="Unassembled WGS sequence"/>
</dbReference>
<dbReference type="SUPFAM" id="SSF52540">
    <property type="entry name" value="P-loop containing nucleoside triphosphate hydrolases"/>
    <property type="match status" value="1"/>
</dbReference>
<dbReference type="InterPro" id="IPR027417">
    <property type="entry name" value="P-loop_NTPase"/>
</dbReference>
<sequence length="227" mass="25857">MLDVIGAGFGRTGTASLKAALEHLGFGPCYHMFEVIARPERIFEWARAIDDESVCWDEVFDGYRASVDWPGAAFWRELTETYPSAKVILTVRDPQRWYDSTYNTIYRFSEQTRDSAGVLPVERGFSDRFSSTIDRIIWGGTFDGRFADREHAIEVFERHNAEVQRSVPAERLLVYRVGQGWQPLCEFLGVDVPDEDFPHVNEAASLPELAETVRREGRIPSPFTSPS</sequence>
<keyword evidence="2" id="KW-1185">Reference proteome</keyword>
<dbReference type="EMBL" id="QPJC01000002">
    <property type="protein sequence ID" value="RCW45725.1"/>
    <property type="molecule type" value="Genomic_DNA"/>
</dbReference>
<gene>
    <name evidence="1" type="ORF">DFQ14_10226</name>
</gene>
<dbReference type="PANTHER" id="PTHR36978">
    <property type="entry name" value="P-LOOP CONTAINING NUCLEOTIDE TRIPHOSPHATE HYDROLASE"/>
    <property type="match status" value="1"/>
</dbReference>
<evidence type="ECO:0000313" key="2">
    <source>
        <dbReference type="Proteomes" id="UP000253495"/>
    </source>
</evidence>
<accession>A0A368VV07</accession>
<evidence type="ECO:0008006" key="3">
    <source>
        <dbReference type="Google" id="ProtNLM"/>
    </source>
</evidence>
<name>A0A368VV07_9ACTN</name>
<protein>
    <recommendedName>
        <fullName evidence="3">Sulfotransferase family protein</fullName>
    </recommendedName>
</protein>